<name>A0A8R7QAG8_TRIUA</name>
<accession>A0A8R7QAG8</accession>
<evidence type="ECO:0000313" key="1">
    <source>
        <dbReference type="EnsemblPlants" id="TuG1812G0500000109.01.T01.cds250439"/>
    </source>
</evidence>
<protein>
    <submittedName>
        <fullName evidence="1">Uncharacterized protein</fullName>
    </submittedName>
</protein>
<reference evidence="1" key="2">
    <citation type="submission" date="2018-03" db="EMBL/GenBank/DDBJ databases">
        <title>The Triticum urartu genome reveals the dynamic nature of wheat genome evolution.</title>
        <authorList>
            <person name="Ling H."/>
            <person name="Ma B."/>
            <person name="Shi X."/>
            <person name="Liu H."/>
            <person name="Dong L."/>
            <person name="Sun H."/>
            <person name="Cao Y."/>
            <person name="Gao Q."/>
            <person name="Zheng S."/>
            <person name="Li Y."/>
            <person name="Yu Y."/>
            <person name="Du H."/>
            <person name="Qi M."/>
            <person name="Li Y."/>
            <person name="Yu H."/>
            <person name="Cui Y."/>
            <person name="Wang N."/>
            <person name="Chen C."/>
            <person name="Wu H."/>
            <person name="Zhao Y."/>
            <person name="Zhang J."/>
            <person name="Li Y."/>
            <person name="Zhou W."/>
            <person name="Zhang B."/>
            <person name="Hu W."/>
            <person name="Eijk M."/>
            <person name="Tang J."/>
            <person name="Witsenboer H."/>
            <person name="Zhao S."/>
            <person name="Li Z."/>
            <person name="Zhang A."/>
            <person name="Wang D."/>
            <person name="Liang C."/>
        </authorList>
    </citation>
    <scope>NUCLEOTIDE SEQUENCE [LARGE SCALE GENOMIC DNA]</scope>
    <source>
        <strain evidence="1">cv. G1812</strain>
    </source>
</reference>
<dbReference type="Proteomes" id="UP000015106">
    <property type="component" value="Chromosome 5"/>
</dbReference>
<dbReference type="Gramene" id="TuG1812G0500000109.01.T01">
    <property type="protein sequence ID" value="TuG1812G0500000109.01.T01.cds250439"/>
    <property type="gene ID" value="TuG1812G0500000109.01"/>
</dbReference>
<reference evidence="1" key="3">
    <citation type="submission" date="2022-06" db="UniProtKB">
        <authorList>
            <consortium name="EnsemblPlants"/>
        </authorList>
    </citation>
    <scope>IDENTIFICATION</scope>
</reference>
<sequence>MTIHIISLCDLMYRRLFGVPDEVTDMTRSL</sequence>
<organism evidence="1 2">
    <name type="scientific">Triticum urartu</name>
    <name type="common">Red wild einkorn</name>
    <name type="synonym">Crithodium urartu</name>
    <dbReference type="NCBI Taxonomy" id="4572"/>
    <lineage>
        <taxon>Eukaryota</taxon>
        <taxon>Viridiplantae</taxon>
        <taxon>Streptophyta</taxon>
        <taxon>Embryophyta</taxon>
        <taxon>Tracheophyta</taxon>
        <taxon>Spermatophyta</taxon>
        <taxon>Magnoliopsida</taxon>
        <taxon>Liliopsida</taxon>
        <taxon>Poales</taxon>
        <taxon>Poaceae</taxon>
        <taxon>BOP clade</taxon>
        <taxon>Pooideae</taxon>
        <taxon>Triticodae</taxon>
        <taxon>Triticeae</taxon>
        <taxon>Triticinae</taxon>
        <taxon>Triticum</taxon>
    </lineage>
</organism>
<proteinExistence type="predicted"/>
<reference evidence="2" key="1">
    <citation type="journal article" date="2013" name="Nature">
        <title>Draft genome of the wheat A-genome progenitor Triticum urartu.</title>
        <authorList>
            <person name="Ling H.Q."/>
            <person name="Zhao S."/>
            <person name="Liu D."/>
            <person name="Wang J."/>
            <person name="Sun H."/>
            <person name="Zhang C."/>
            <person name="Fan H."/>
            <person name="Li D."/>
            <person name="Dong L."/>
            <person name="Tao Y."/>
            <person name="Gao C."/>
            <person name="Wu H."/>
            <person name="Li Y."/>
            <person name="Cui Y."/>
            <person name="Guo X."/>
            <person name="Zheng S."/>
            <person name="Wang B."/>
            <person name="Yu K."/>
            <person name="Liang Q."/>
            <person name="Yang W."/>
            <person name="Lou X."/>
            <person name="Chen J."/>
            <person name="Feng M."/>
            <person name="Jian J."/>
            <person name="Zhang X."/>
            <person name="Luo G."/>
            <person name="Jiang Y."/>
            <person name="Liu J."/>
            <person name="Wang Z."/>
            <person name="Sha Y."/>
            <person name="Zhang B."/>
            <person name="Wu H."/>
            <person name="Tang D."/>
            <person name="Shen Q."/>
            <person name="Xue P."/>
            <person name="Zou S."/>
            <person name="Wang X."/>
            <person name="Liu X."/>
            <person name="Wang F."/>
            <person name="Yang Y."/>
            <person name="An X."/>
            <person name="Dong Z."/>
            <person name="Zhang K."/>
            <person name="Zhang X."/>
            <person name="Luo M.C."/>
            <person name="Dvorak J."/>
            <person name="Tong Y."/>
            <person name="Wang J."/>
            <person name="Yang H."/>
            <person name="Li Z."/>
            <person name="Wang D."/>
            <person name="Zhang A."/>
            <person name="Wang J."/>
        </authorList>
    </citation>
    <scope>NUCLEOTIDE SEQUENCE</scope>
    <source>
        <strain evidence="2">cv. G1812</strain>
    </source>
</reference>
<keyword evidence="2" id="KW-1185">Reference proteome</keyword>
<dbReference type="EnsemblPlants" id="TuG1812G0500000109.01.T01">
    <property type="protein sequence ID" value="TuG1812G0500000109.01.T01.cds250439"/>
    <property type="gene ID" value="TuG1812G0500000109.01"/>
</dbReference>
<dbReference type="AlphaFoldDB" id="A0A8R7QAG8"/>
<evidence type="ECO:0000313" key="2">
    <source>
        <dbReference type="Proteomes" id="UP000015106"/>
    </source>
</evidence>